<dbReference type="PANTHER" id="PTHR15430">
    <property type="entry name" value="GLOMULIN"/>
    <property type="match status" value="1"/>
</dbReference>
<dbReference type="PANTHER" id="PTHR15430:SF1">
    <property type="entry name" value="GLOMULIN"/>
    <property type="match status" value="1"/>
</dbReference>
<dbReference type="InterPro" id="IPR016024">
    <property type="entry name" value="ARM-type_fold"/>
</dbReference>
<dbReference type="eggNOG" id="ENOG502SB62">
    <property type="taxonomic scope" value="Eukaryota"/>
</dbReference>
<dbReference type="OMA" id="YPQMRVA"/>
<dbReference type="KEGG" id="cci:CC1G_10975"/>
<protein>
    <submittedName>
        <fullName evidence="1">Uncharacterized protein</fullName>
    </submittedName>
</protein>
<dbReference type="VEuPathDB" id="FungiDB:CC1G_10975"/>
<name>A8PC22_COPC7</name>
<evidence type="ECO:0000313" key="1">
    <source>
        <dbReference type="EMBL" id="EAU81517.1"/>
    </source>
</evidence>
<dbReference type="GeneID" id="6016946"/>
<dbReference type="OrthoDB" id="5396786at2759"/>
<sequence length="526" mass="58009">MTLFSFLHIDDSADDETATTALTAIITAAVHDPNPAIPLSEIYHQVAQNNGAAYLDALHVLPGLLQSSDPTARDIISILGECGPAKEVAIAAQEALERLRPRLDGDDEDPPVQTLLELIGLYTNVIPRIKLRKKSALDTVKPYIGEIQEVIQLASHLLSTEQSRELLLSTSLFVERVYGWIESRDTSTSDAKVALKKLLFCSLSASAPRLDAALAQRTFEELYPRLVVRAPQAPVEKADESIAAAWSALRLLGQAQSDVAKDPSQPSIVLLAHLNLAELVQIDLSSIRPVFIASIQSNLIIDHTLALLLKILHQRKGELSPEILIPLTTVLPTLASGHPDAQTRHQVFRILGLLLSRSPPPLRLQILQDLTSNSEFPQMRVAAVGLVKEAVLEALSSEHPRNNIFASSAFLRTFGPILFQPRPADVFDSSLSVKEFDETQEPKRLVECLSLYYILLVRDEQNLTGIRDKDVTRSIEHNLLNPLRKQLDAWSAQPGVSEGHIHDLMPVVSLQMSLDRVDSAKKQLFE</sequence>
<dbReference type="EMBL" id="AACS02000011">
    <property type="protein sequence ID" value="EAU81517.1"/>
    <property type="molecule type" value="Genomic_DNA"/>
</dbReference>
<dbReference type="SUPFAM" id="SSF48371">
    <property type="entry name" value="ARM repeat"/>
    <property type="match status" value="1"/>
</dbReference>
<dbReference type="Pfam" id="PF08568">
    <property type="entry name" value="Kinetochor_Ybp2"/>
    <property type="match status" value="1"/>
</dbReference>
<dbReference type="AlphaFoldDB" id="A8PC22"/>
<dbReference type="InterPro" id="IPR019516">
    <property type="entry name" value="Glomulin/ALF4"/>
</dbReference>
<evidence type="ECO:0000313" key="2">
    <source>
        <dbReference type="Proteomes" id="UP000001861"/>
    </source>
</evidence>
<gene>
    <name evidence="1" type="ORF">CC1G_10975</name>
</gene>
<dbReference type="GO" id="GO:0055105">
    <property type="term" value="F:ubiquitin-protein transferase inhibitor activity"/>
    <property type="evidence" value="ECO:0007669"/>
    <property type="project" value="TreeGrafter"/>
</dbReference>
<dbReference type="InterPro" id="IPR013877">
    <property type="entry name" value="YAP-bd/ALF4/Glomulin"/>
</dbReference>
<dbReference type="Proteomes" id="UP000001861">
    <property type="component" value="Unassembled WGS sequence"/>
</dbReference>
<dbReference type="GO" id="GO:0005737">
    <property type="term" value="C:cytoplasm"/>
    <property type="evidence" value="ECO:0007669"/>
    <property type="project" value="TreeGrafter"/>
</dbReference>
<comment type="caution">
    <text evidence="1">The sequence shown here is derived from an EMBL/GenBank/DDBJ whole genome shotgun (WGS) entry which is preliminary data.</text>
</comment>
<accession>A8PC22</accession>
<dbReference type="RefSeq" id="XP_001840312.1">
    <property type="nucleotide sequence ID" value="XM_001840260.1"/>
</dbReference>
<proteinExistence type="predicted"/>
<organism evidence="1 2">
    <name type="scientific">Coprinopsis cinerea (strain Okayama-7 / 130 / ATCC MYA-4618 / FGSC 9003)</name>
    <name type="common">Inky cap fungus</name>
    <name type="synonym">Hormographiella aspergillata</name>
    <dbReference type="NCBI Taxonomy" id="240176"/>
    <lineage>
        <taxon>Eukaryota</taxon>
        <taxon>Fungi</taxon>
        <taxon>Dikarya</taxon>
        <taxon>Basidiomycota</taxon>
        <taxon>Agaricomycotina</taxon>
        <taxon>Agaricomycetes</taxon>
        <taxon>Agaricomycetidae</taxon>
        <taxon>Agaricales</taxon>
        <taxon>Agaricineae</taxon>
        <taxon>Psathyrellaceae</taxon>
        <taxon>Coprinopsis</taxon>
    </lineage>
</organism>
<reference evidence="1 2" key="1">
    <citation type="journal article" date="2010" name="Proc. Natl. Acad. Sci. U.S.A.">
        <title>Insights into evolution of multicellular fungi from the assembled chromosomes of the mushroom Coprinopsis cinerea (Coprinus cinereus).</title>
        <authorList>
            <person name="Stajich J.E."/>
            <person name="Wilke S.K."/>
            <person name="Ahren D."/>
            <person name="Au C.H."/>
            <person name="Birren B.W."/>
            <person name="Borodovsky M."/>
            <person name="Burns C."/>
            <person name="Canback B."/>
            <person name="Casselton L.A."/>
            <person name="Cheng C.K."/>
            <person name="Deng J."/>
            <person name="Dietrich F.S."/>
            <person name="Fargo D.C."/>
            <person name="Farman M.L."/>
            <person name="Gathman A.C."/>
            <person name="Goldberg J."/>
            <person name="Guigo R."/>
            <person name="Hoegger P.J."/>
            <person name="Hooker J.B."/>
            <person name="Huggins A."/>
            <person name="James T.Y."/>
            <person name="Kamada T."/>
            <person name="Kilaru S."/>
            <person name="Kodira C."/>
            <person name="Kues U."/>
            <person name="Kupfer D."/>
            <person name="Kwan H.S."/>
            <person name="Lomsadze A."/>
            <person name="Li W."/>
            <person name="Lilly W.W."/>
            <person name="Ma L.J."/>
            <person name="Mackey A.J."/>
            <person name="Manning G."/>
            <person name="Martin F."/>
            <person name="Muraguchi H."/>
            <person name="Natvig D.O."/>
            <person name="Palmerini H."/>
            <person name="Ramesh M.A."/>
            <person name="Rehmeyer C.J."/>
            <person name="Roe B.A."/>
            <person name="Shenoy N."/>
            <person name="Stanke M."/>
            <person name="Ter-Hovhannisyan V."/>
            <person name="Tunlid A."/>
            <person name="Velagapudi R."/>
            <person name="Vision T.J."/>
            <person name="Zeng Q."/>
            <person name="Zolan M.E."/>
            <person name="Pukkila P.J."/>
        </authorList>
    </citation>
    <scope>NUCLEOTIDE SEQUENCE [LARGE SCALE GENOMIC DNA]</scope>
    <source>
        <strain evidence="2">Okayama-7 / 130 / ATCC MYA-4618 / FGSC 9003</strain>
    </source>
</reference>
<keyword evidence="2" id="KW-1185">Reference proteome</keyword>
<dbReference type="InParanoid" id="A8PC22"/>